<protein>
    <submittedName>
        <fullName evidence="9">Starch-binding associating with outer membrane</fullName>
    </submittedName>
</protein>
<dbReference type="Pfam" id="PF14322">
    <property type="entry name" value="SusD-like_3"/>
    <property type="match status" value="1"/>
</dbReference>
<evidence type="ECO:0000256" key="2">
    <source>
        <dbReference type="ARBA" id="ARBA00006275"/>
    </source>
</evidence>
<keyword evidence="5" id="KW-0998">Cell outer membrane</keyword>
<dbReference type="STRING" id="46506.AA415_00728"/>
<evidence type="ECO:0000259" key="7">
    <source>
        <dbReference type="Pfam" id="PF07980"/>
    </source>
</evidence>
<accession>A0A108TAJ3</accession>
<dbReference type="Pfam" id="PF07980">
    <property type="entry name" value="SusD_RagB"/>
    <property type="match status" value="1"/>
</dbReference>
<dbReference type="InterPro" id="IPR033985">
    <property type="entry name" value="SusD-like_N"/>
</dbReference>
<reference evidence="9 10" key="1">
    <citation type="journal article" date="2016" name="BMC Genomics">
        <title>Type VI secretion systems of human gut Bacteroidales segregate into three genetic architectures, two of which are contained on mobile genetic elements.</title>
        <authorList>
            <person name="Coyne M.J."/>
            <person name="Roelofs K.G."/>
            <person name="Comstock L.E."/>
        </authorList>
    </citation>
    <scope>NUCLEOTIDE SEQUENCE [LARGE SCALE GENOMIC DNA]</scope>
    <source>
        <strain evidence="9 10">CL09T03C01</strain>
    </source>
</reference>
<evidence type="ECO:0000313" key="10">
    <source>
        <dbReference type="Proteomes" id="UP000056419"/>
    </source>
</evidence>
<dbReference type="PATRIC" id="fig|46506.5.peg.782"/>
<evidence type="ECO:0000256" key="4">
    <source>
        <dbReference type="ARBA" id="ARBA00023136"/>
    </source>
</evidence>
<dbReference type="GO" id="GO:0009279">
    <property type="term" value="C:cell outer membrane"/>
    <property type="evidence" value="ECO:0007669"/>
    <property type="project" value="UniProtKB-SubCell"/>
</dbReference>
<comment type="subcellular location">
    <subcellularLocation>
        <location evidence="1">Cell outer membrane</location>
    </subcellularLocation>
</comment>
<feature type="chain" id="PRO_5007131011" evidence="6">
    <location>
        <begin position="24"/>
        <end position="555"/>
    </location>
</feature>
<proteinExistence type="inferred from homology"/>
<dbReference type="Proteomes" id="UP000056419">
    <property type="component" value="Unassembled WGS sequence"/>
</dbReference>
<organism evidence="9 10">
    <name type="scientific">Bacteroides stercoris</name>
    <dbReference type="NCBI Taxonomy" id="46506"/>
    <lineage>
        <taxon>Bacteria</taxon>
        <taxon>Pseudomonadati</taxon>
        <taxon>Bacteroidota</taxon>
        <taxon>Bacteroidia</taxon>
        <taxon>Bacteroidales</taxon>
        <taxon>Bacteroidaceae</taxon>
        <taxon>Bacteroides</taxon>
    </lineage>
</organism>
<dbReference type="Gene3D" id="1.25.40.390">
    <property type="match status" value="1"/>
</dbReference>
<comment type="similarity">
    <text evidence="2">Belongs to the SusD family.</text>
</comment>
<evidence type="ECO:0000313" key="9">
    <source>
        <dbReference type="EMBL" id="KWR56421.1"/>
    </source>
</evidence>
<dbReference type="InterPro" id="IPR012944">
    <property type="entry name" value="SusD_RagB_dom"/>
</dbReference>
<comment type="caution">
    <text evidence="9">The sequence shown here is derived from an EMBL/GenBank/DDBJ whole genome shotgun (WGS) entry which is preliminary data.</text>
</comment>
<gene>
    <name evidence="9" type="ORF">AA415_00728</name>
</gene>
<keyword evidence="4" id="KW-0472">Membrane</keyword>
<dbReference type="PROSITE" id="PS51257">
    <property type="entry name" value="PROKAR_LIPOPROTEIN"/>
    <property type="match status" value="1"/>
</dbReference>
<evidence type="ECO:0000256" key="3">
    <source>
        <dbReference type="ARBA" id="ARBA00022729"/>
    </source>
</evidence>
<keyword evidence="10" id="KW-1185">Reference proteome</keyword>
<dbReference type="RefSeq" id="WP_060385318.1">
    <property type="nucleotide sequence ID" value="NZ_LRGC01000003.1"/>
</dbReference>
<evidence type="ECO:0000256" key="6">
    <source>
        <dbReference type="SAM" id="SignalP"/>
    </source>
</evidence>
<feature type="domain" description="SusD-like N-terminal" evidence="8">
    <location>
        <begin position="103"/>
        <end position="221"/>
    </location>
</feature>
<keyword evidence="3 6" id="KW-0732">Signal</keyword>
<evidence type="ECO:0000259" key="8">
    <source>
        <dbReference type="Pfam" id="PF14322"/>
    </source>
</evidence>
<dbReference type="InterPro" id="IPR011990">
    <property type="entry name" value="TPR-like_helical_dom_sf"/>
</dbReference>
<sequence precursor="true">MKYTFKNVMILGLGCLLGFTSCSDSWLNTDSTQTAEGDVIFSTTDNAKLVINGICRTMVQQHAYYGQNFNGEGTMKLLYGEYPGQDFNFPYMAPGWSPLMNNQSTITQSSSSIYDSYPWYYYYLIIGNANAVINRIDKAEGSQEEKDFLKAEAFTFRAYSFFRLAELYCEPWARSNDGATDGVVLRIKEVAEAGEETNLKLSTLAETYKQVYDDLDEALRLYEVSGLTRDDIYWDATSNISFPDAPVAHAIYARAALTRQDYAVAKEHAALARANFPLMDTNTYYSGFCTPSSEWIWGVYNDASETIWYYGWQLFMACNGYYAQQNINVCINRDLVESFADSDIRKGLFLTESTFLPEDGSKTFLEVVGTESRNANKFNSTAEGQAASTKANKYVKETVASATSQAYAYASLKFQATAQPAVGCQPIFRASEMLLIEAEANYYLSSDPTAAQNSLVELNKDSGRDPQYTCTVTGEDLLKEIKKYRRLELWGEGFSWYDCKRWGDPVVRNSFKEGGNYSSYISGTFGFKDGNYVSEFWKWILPNRESDYNSAIEMK</sequence>
<feature type="signal peptide" evidence="6">
    <location>
        <begin position="1"/>
        <end position="23"/>
    </location>
</feature>
<feature type="domain" description="RagB/SusD" evidence="7">
    <location>
        <begin position="376"/>
        <end position="529"/>
    </location>
</feature>
<name>A0A108TAJ3_BACSE</name>
<dbReference type="EMBL" id="LRGC01000003">
    <property type="protein sequence ID" value="KWR56421.1"/>
    <property type="molecule type" value="Genomic_DNA"/>
</dbReference>
<evidence type="ECO:0000256" key="1">
    <source>
        <dbReference type="ARBA" id="ARBA00004442"/>
    </source>
</evidence>
<dbReference type="SUPFAM" id="SSF48452">
    <property type="entry name" value="TPR-like"/>
    <property type="match status" value="1"/>
</dbReference>
<dbReference type="AlphaFoldDB" id="A0A108TAJ3"/>
<evidence type="ECO:0000256" key="5">
    <source>
        <dbReference type="ARBA" id="ARBA00023237"/>
    </source>
</evidence>